<keyword evidence="1" id="KW-1133">Transmembrane helix</keyword>
<dbReference type="AlphaFoldDB" id="A0A9D2MRD5"/>
<name>A0A9D2MRD5_9FIRM</name>
<organism evidence="3 4">
    <name type="scientific">Candidatus Eisenbergiella merdigallinarum</name>
    <dbReference type="NCBI Taxonomy" id="2838552"/>
    <lineage>
        <taxon>Bacteria</taxon>
        <taxon>Bacillati</taxon>
        <taxon>Bacillota</taxon>
        <taxon>Clostridia</taxon>
        <taxon>Lachnospirales</taxon>
        <taxon>Lachnospiraceae</taxon>
        <taxon>Eisenbergiella</taxon>
    </lineage>
</organism>
<feature type="domain" description="LysM" evidence="2">
    <location>
        <begin position="60"/>
        <end position="111"/>
    </location>
</feature>
<dbReference type="Proteomes" id="UP000886883">
    <property type="component" value="Unassembled WGS sequence"/>
</dbReference>
<dbReference type="InterPro" id="IPR018392">
    <property type="entry name" value="LysM"/>
</dbReference>
<sequence>MSKDSRSYSSSYFRRRRQLRFRIAAVLTAICISGAFGVLRFGFFSDAREDAASVSYKYFTSILVYPGDTLTSIARQYADHHYDSLEDYMEEVRMTNHLQEDEIRAGEYLIVPYYSPDFR</sequence>
<proteinExistence type="predicted"/>
<protein>
    <submittedName>
        <fullName evidence="3">LysM peptidoglycan-binding domain-containing protein</fullName>
    </submittedName>
</protein>
<evidence type="ECO:0000313" key="3">
    <source>
        <dbReference type="EMBL" id="HJB90220.1"/>
    </source>
</evidence>
<dbReference type="EMBL" id="DWXE01000006">
    <property type="protein sequence ID" value="HJB90220.1"/>
    <property type="molecule type" value="Genomic_DNA"/>
</dbReference>
<gene>
    <name evidence="3" type="ORF">H9763_02000</name>
</gene>
<evidence type="ECO:0000256" key="1">
    <source>
        <dbReference type="SAM" id="Phobius"/>
    </source>
</evidence>
<dbReference type="InterPro" id="IPR036779">
    <property type="entry name" value="LysM_dom_sf"/>
</dbReference>
<dbReference type="Pfam" id="PF01476">
    <property type="entry name" value="LysM"/>
    <property type="match status" value="1"/>
</dbReference>
<dbReference type="PROSITE" id="PS51782">
    <property type="entry name" value="LYSM"/>
    <property type="match status" value="1"/>
</dbReference>
<feature type="transmembrane region" description="Helical" evidence="1">
    <location>
        <begin position="21"/>
        <end position="43"/>
    </location>
</feature>
<comment type="caution">
    <text evidence="3">The sequence shown here is derived from an EMBL/GenBank/DDBJ whole genome shotgun (WGS) entry which is preliminary data.</text>
</comment>
<evidence type="ECO:0000313" key="4">
    <source>
        <dbReference type="Proteomes" id="UP000886883"/>
    </source>
</evidence>
<keyword evidence="1" id="KW-0472">Membrane</keyword>
<reference evidence="3" key="2">
    <citation type="submission" date="2021-04" db="EMBL/GenBank/DDBJ databases">
        <authorList>
            <person name="Gilroy R."/>
        </authorList>
    </citation>
    <scope>NUCLEOTIDE SEQUENCE</scope>
    <source>
        <strain evidence="3">USAMLcec3-2134</strain>
    </source>
</reference>
<keyword evidence="1" id="KW-0812">Transmembrane</keyword>
<dbReference type="Gene3D" id="3.10.350.10">
    <property type="entry name" value="LysM domain"/>
    <property type="match status" value="1"/>
</dbReference>
<evidence type="ECO:0000259" key="2">
    <source>
        <dbReference type="PROSITE" id="PS51782"/>
    </source>
</evidence>
<reference evidence="3" key="1">
    <citation type="journal article" date="2021" name="PeerJ">
        <title>Extensive microbial diversity within the chicken gut microbiome revealed by metagenomics and culture.</title>
        <authorList>
            <person name="Gilroy R."/>
            <person name="Ravi A."/>
            <person name="Getino M."/>
            <person name="Pursley I."/>
            <person name="Horton D.L."/>
            <person name="Alikhan N.F."/>
            <person name="Baker D."/>
            <person name="Gharbi K."/>
            <person name="Hall N."/>
            <person name="Watson M."/>
            <person name="Adriaenssens E.M."/>
            <person name="Foster-Nyarko E."/>
            <person name="Jarju S."/>
            <person name="Secka A."/>
            <person name="Antonio M."/>
            <person name="Oren A."/>
            <person name="Chaudhuri R.R."/>
            <person name="La Ragione R."/>
            <person name="Hildebrand F."/>
            <person name="Pallen M.J."/>
        </authorList>
    </citation>
    <scope>NUCLEOTIDE SEQUENCE</scope>
    <source>
        <strain evidence="3">USAMLcec3-2134</strain>
    </source>
</reference>
<accession>A0A9D2MRD5</accession>